<gene>
    <name evidence="1" type="ORF">I6J05_01075</name>
</gene>
<dbReference type="GeneID" id="93727134"/>
<dbReference type="EMBL" id="CP068073">
    <property type="protein sequence ID" value="QQS82939.1"/>
    <property type="molecule type" value="Genomic_DNA"/>
</dbReference>
<evidence type="ECO:0000313" key="1">
    <source>
        <dbReference type="EMBL" id="QQS82939.1"/>
    </source>
</evidence>
<keyword evidence="2" id="KW-1185">Reference proteome</keyword>
<organism evidence="1 2">
    <name type="scientific">Staphylococcus condimenti</name>
    <dbReference type="NCBI Taxonomy" id="70255"/>
    <lineage>
        <taxon>Bacteria</taxon>
        <taxon>Bacillati</taxon>
        <taxon>Bacillota</taxon>
        <taxon>Bacilli</taxon>
        <taxon>Bacillales</taxon>
        <taxon>Staphylococcaceae</taxon>
        <taxon>Staphylococcus</taxon>
    </lineage>
</organism>
<protein>
    <submittedName>
        <fullName evidence="1">Uncharacterized protein</fullName>
    </submittedName>
</protein>
<reference evidence="1 2" key="1">
    <citation type="submission" date="2021-01" db="EMBL/GenBank/DDBJ databases">
        <title>FDA dAtabase for Regulatory Grade micrObial Sequences (FDA-ARGOS): Supporting development and validation of Infectious Disease Dx tests.</title>
        <authorList>
            <person name="Sproer C."/>
            <person name="Gronow S."/>
            <person name="Severitt S."/>
            <person name="Schroder I."/>
            <person name="Tallon L."/>
            <person name="Sadzewicz L."/>
            <person name="Zhao X."/>
            <person name="Boylan J."/>
            <person name="Ott S."/>
            <person name="Bowen H."/>
            <person name="Vavikolanu K."/>
            <person name="Mehta A."/>
            <person name="Aluvathingal J."/>
            <person name="Nadendla S."/>
            <person name="Lowell S."/>
            <person name="Myers T."/>
            <person name="Yan Y."/>
            <person name="Sichtig H."/>
        </authorList>
    </citation>
    <scope>NUCLEOTIDE SEQUENCE [LARGE SCALE GENOMIC DNA]</scope>
    <source>
        <strain evidence="1 2">FDAARGOS_1148</strain>
    </source>
</reference>
<dbReference type="RefSeq" id="WP_047131742.1">
    <property type="nucleotide sequence ID" value="NZ_CP015114.1"/>
</dbReference>
<proteinExistence type="predicted"/>
<sequence length="196" mass="23511">MGVKTELYVGKRIIELKPKDKKIIQTRGLNYETVEQRLREGWSFKNAISLTNKYVTKKGDIYWCKVFPEETLYIPLKVMKEIQIQKYQLEKNYSLGKDIEEILNDDFEYIIEANDRTHYDLALEDIERKKKAAKLEKERHKRLKPHLYNGTPQAVKPTANMLNLEYTALSMFMTEEEKREKRIEIFKAREEERQCR</sequence>
<accession>A0AB37HCF0</accession>
<dbReference type="AlphaFoldDB" id="A0AB37HCF0"/>
<name>A0AB37HCF0_9STAP</name>
<dbReference type="KEGG" id="scv:A4G25_04590"/>
<evidence type="ECO:0000313" key="2">
    <source>
        <dbReference type="Proteomes" id="UP000595942"/>
    </source>
</evidence>
<dbReference type="Proteomes" id="UP000595942">
    <property type="component" value="Chromosome"/>
</dbReference>